<dbReference type="PANTHER" id="PTHR43133">
    <property type="entry name" value="RNA POLYMERASE ECF-TYPE SIGMA FACTO"/>
    <property type="match status" value="1"/>
</dbReference>
<dbReference type="InterPro" id="IPR014327">
    <property type="entry name" value="RNA_pol_sigma70_bacteroid"/>
</dbReference>
<evidence type="ECO:0000256" key="3">
    <source>
        <dbReference type="ARBA" id="ARBA00023082"/>
    </source>
</evidence>
<dbReference type="SUPFAM" id="SSF88946">
    <property type="entry name" value="Sigma2 domain of RNA polymerase sigma factors"/>
    <property type="match status" value="1"/>
</dbReference>
<dbReference type="InterPro" id="IPR007627">
    <property type="entry name" value="RNA_pol_sigma70_r2"/>
</dbReference>
<evidence type="ECO:0000256" key="2">
    <source>
        <dbReference type="ARBA" id="ARBA00023015"/>
    </source>
</evidence>
<dbReference type="InterPro" id="IPR014284">
    <property type="entry name" value="RNA_pol_sigma-70_dom"/>
</dbReference>
<evidence type="ECO:0000259" key="6">
    <source>
        <dbReference type="Pfam" id="PF08281"/>
    </source>
</evidence>
<protein>
    <submittedName>
        <fullName evidence="7">RNA polymerase sigma-70 factor (ECF subfamily)</fullName>
    </submittedName>
</protein>
<dbReference type="SUPFAM" id="SSF88659">
    <property type="entry name" value="Sigma3 and sigma4 domains of RNA polymerase sigma factors"/>
    <property type="match status" value="1"/>
</dbReference>
<name>A0A840CU26_9BACT</name>
<reference evidence="7 8" key="1">
    <citation type="submission" date="2020-08" db="EMBL/GenBank/DDBJ databases">
        <title>Genomic Encyclopedia of Type Strains, Phase IV (KMG-IV): sequencing the most valuable type-strain genomes for metagenomic binning, comparative biology and taxonomic classification.</title>
        <authorList>
            <person name="Goeker M."/>
        </authorList>
    </citation>
    <scope>NUCLEOTIDE SEQUENCE [LARGE SCALE GENOMIC DNA]</scope>
    <source>
        <strain evidence="7 8">DSM 104969</strain>
    </source>
</reference>
<dbReference type="PANTHER" id="PTHR43133:SF46">
    <property type="entry name" value="RNA POLYMERASE SIGMA-70 FACTOR ECF SUBFAMILY"/>
    <property type="match status" value="1"/>
</dbReference>
<keyword evidence="8" id="KW-1185">Reference proteome</keyword>
<feature type="domain" description="RNA polymerase sigma-70 region 2" evidence="5">
    <location>
        <begin position="28"/>
        <end position="89"/>
    </location>
</feature>
<dbReference type="Gene3D" id="1.10.1740.10">
    <property type="match status" value="1"/>
</dbReference>
<keyword evidence="2" id="KW-0805">Transcription regulation</keyword>
<dbReference type="InterPro" id="IPR039425">
    <property type="entry name" value="RNA_pol_sigma-70-like"/>
</dbReference>
<dbReference type="NCBIfam" id="TIGR02937">
    <property type="entry name" value="sigma70-ECF"/>
    <property type="match status" value="1"/>
</dbReference>
<dbReference type="InterPro" id="IPR013325">
    <property type="entry name" value="RNA_pol_sigma_r2"/>
</dbReference>
<dbReference type="Pfam" id="PF08281">
    <property type="entry name" value="Sigma70_r4_2"/>
    <property type="match status" value="1"/>
</dbReference>
<dbReference type="InterPro" id="IPR013324">
    <property type="entry name" value="RNA_pol_sigma_r3/r4-like"/>
</dbReference>
<comment type="similarity">
    <text evidence="1">Belongs to the sigma-70 factor family. ECF subfamily.</text>
</comment>
<dbReference type="GO" id="GO:0006352">
    <property type="term" value="P:DNA-templated transcription initiation"/>
    <property type="evidence" value="ECO:0007669"/>
    <property type="project" value="InterPro"/>
</dbReference>
<feature type="domain" description="RNA polymerase sigma factor 70 region 4 type 2" evidence="6">
    <location>
        <begin position="121"/>
        <end position="171"/>
    </location>
</feature>
<dbReference type="AlphaFoldDB" id="A0A840CU26"/>
<evidence type="ECO:0000256" key="4">
    <source>
        <dbReference type="ARBA" id="ARBA00023163"/>
    </source>
</evidence>
<dbReference type="EMBL" id="JACIEP010000024">
    <property type="protein sequence ID" value="MBB4038179.1"/>
    <property type="molecule type" value="Genomic_DNA"/>
</dbReference>
<comment type="caution">
    <text evidence="7">The sequence shown here is derived from an EMBL/GenBank/DDBJ whole genome shotgun (WGS) entry which is preliminary data.</text>
</comment>
<keyword evidence="3" id="KW-0731">Sigma factor</keyword>
<dbReference type="RefSeq" id="WP_183308987.1">
    <property type="nucleotide sequence ID" value="NZ_JACIEP010000024.1"/>
</dbReference>
<dbReference type="GO" id="GO:0003677">
    <property type="term" value="F:DNA binding"/>
    <property type="evidence" value="ECO:0007669"/>
    <property type="project" value="InterPro"/>
</dbReference>
<dbReference type="InterPro" id="IPR036388">
    <property type="entry name" value="WH-like_DNA-bd_sf"/>
</dbReference>
<dbReference type="Gene3D" id="1.10.10.10">
    <property type="entry name" value="Winged helix-like DNA-binding domain superfamily/Winged helix DNA-binding domain"/>
    <property type="match status" value="1"/>
</dbReference>
<dbReference type="NCBIfam" id="TIGR02985">
    <property type="entry name" value="Sig70_bacteroi1"/>
    <property type="match status" value="1"/>
</dbReference>
<evidence type="ECO:0000259" key="5">
    <source>
        <dbReference type="Pfam" id="PF04542"/>
    </source>
</evidence>
<evidence type="ECO:0000256" key="1">
    <source>
        <dbReference type="ARBA" id="ARBA00010641"/>
    </source>
</evidence>
<dbReference type="PRINTS" id="PR00038">
    <property type="entry name" value="HTHLUXR"/>
</dbReference>
<evidence type="ECO:0000313" key="8">
    <source>
        <dbReference type="Proteomes" id="UP000555103"/>
    </source>
</evidence>
<keyword evidence="4" id="KW-0804">Transcription</keyword>
<accession>A0A840CU26</accession>
<organism evidence="7 8">
    <name type="scientific">Dysgonomonas hofstadii</name>
    <dbReference type="NCBI Taxonomy" id="637886"/>
    <lineage>
        <taxon>Bacteria</taxon>
        <taxon>Pseudomonadati</taxon>
        <taxon>Bacteroidota</taxon>
        <taxon>Bacteroidia</taxon>
        <taxon>Bacteroidales</taxon>
        <taxon>Dysgonomonadaceae</taxon>
        <taxon>Dysgonomonas</taxon>
    </lineage>
</organism>
<dbReference type="InterPro" id="IPR000792">
    <property type="entry name" value="Tscrpt_reg_LuxR_C"/>
</dbReference>
<gene>
    <name evidence="7" type="ORF">GGR21_004108</name>
</gene>
<dbReference type="Pfam" id="PF04542">
    <property type="entry name" value="Sigma70_r2"/>
    <property type="match status" value="1"/>
</dbReference>
<dbReference type="GO" id="GO:0016987">
    <property type="term" value="F:sigma factor activity"/>
    <property type="evidence" value="ECO:0007669"/>
    <property type="project" value="UniProtKB-KW"/>
</dbReference>
<dbReference type="InterPro" id="IPR013249">
    <property type="entry name" value="RNA_pol_sigma70_r4_t2"/>
</dbReference>
<sequence length="184" mass="21773">MEKANEKIMLLKALSLGDRNAFRTVFLNYFPKVKGFIAHLLKNTVIAEDLSQEIFINIWESKETLTAIRSFDAYIYRMAKNAVINQIKRDLYHNEYIKYETAKSEDFSLEEEIFAKEIRLLIDLTVTKMPDQRRRIYNMSRVEGLKNDEIAEKLHISKKTVENHLNMALKEIRKSISFMLLFFI</sequence>
<proteinExistence type="inferred from homology"/>
<evidence type="ECO:0000313" key="7">
    <source>
        <dbReference type="EMBL" id="MBB4038179.1"/>
    </source>
</evidence>
<dbReference type="Proteomes" id="UP000555103">
    <property type="component" value="Unassembled WGS sequence"/>
</dbReference>